<accession>A0ABW0PUW1</accession>
<reference evidence="3" key="1">
    <citation type="journal article" date="2019" name="Int. J. Syst. Evol. Microbiol.">
        <title>The Global Catalogue of Microorganisms (GCM) 10K type strain sequencing project: providing services to taxonomists for standard genome sequencing and annotation.</title>
        <authorList>
            <consortium name="The Broad Institute Genomics Platform"/>
            <consortium name="The Broad Institute Genome Sequencing Center for Infectious Disease"/>
            <person name="Wu L."/>
            <person name="Ma J."/>
        </authorList>
    </citation>
    <scope>NUCLEOTIDE SEQUENCE [LARGE SCALE GENOMIC DNA]</scope>
    <source>
        <strain evidence="3">KACC 12633</strain>
    </source>
</reference>
<feature type="region of interest" description="Disordered" evidence="1">
    <location>
        <begin position="409"/>
        <end position="447"/>
    </location>
</feature>
<dbReference type="Pfam" id="PF05045">
    <property type="entry name" value="RgpF"/>
    <property type="match status" value="1"/>
</dbReference>
<evidence type="ECO:0000313" key="2">
    <source>
        <dbReference type="EMBL" id="MFC5515951.1"/>
    </source>
</evidence>
<evidence type="ECO:0000313" key="3">
    <source>
        <dbReference type="Proteomes" id="UP001596150"/>
    </source>
</evidence>
<dbReference type="EMBL" id="JBHSML010000003">
    <property type="protein sequence ID" value="MFC5515951.1"/>
    <property type="molecule type" value="Genomic_DNA"/>
</dbReference>
<name>A0ABW0PUW1_9HYPH</name>
<evidence type="ECO:0000256" key="1">
    <source>
        <dbReference type="SAM" id="MobiDB-lite"/>
    </source>
</evidence>
<dbReference type="Proteomes" id="UP001596150">
    <property type="component" value="Unassembled WGS sequence"/>
</dbReference>
<dbReference type="RefSeq" id="WP_266341833.1">
    <property type="nucleotide sequence ID" value="NZ_JAPKNH010000001.1"/>
</dbReference>
<sequence>MRGVERGAALSVIHVDTPGRYIVEVVLKDRRMPFIRMNVCLGAHPDRVIFVPCARRTIYLLESTERGLVLQLDGRDVLTASIRPWRISDLGAILRQRRRQKRFQLSLLDQSPGHRVVLRPLLYSSGSDGRELATALRGVASWGFGPASDNLQKTLARYFDGPPILAPERAPTAEPKIAVALHLHYAELWPEFEALLEAIERPFQLILTLTHPNPALAERVRATFPGSEVLVYDNRGRDVGPFVQLLREGRLDGFDLICKLHGKKSGMSGSRMVLGEIWRLASVFDLIGSRDVVDRIVAEFDRSPDIGMIGSRRFQLPNEWKDEAAAWSVNKAMTLDLLATMGIASNRLSYFAGTMFWVRRSALEPLRRLNLSLASFPDEEGQQDGTLQHALERVFGMICPKIKGVGWDDDVEMDPQKPTNSSDRVSGSGHLERGARPSAGGAPNVSS</sequence>
<organism evidence="2 3">
    <name type="scientific">Kaistia terrae</name>
    <dbReference type="NCBI Taxonomy" id="537017"/>
    <lineage>
        <taxon>Bacteria</taxon>
        <taxon>Pseudomonadati</taxon>
        <taxon>Pseudomonadota</taxon>
        <taxon>Alphaproteobacteria</taxon>
        <taxon>Hyphomicrobiales</taxon>
        <taxon>Kaistiaceae</taxon>
        <taxon>Kaistia</taxon>
    </lineage>
</organism>
<comment type="caution">
    <text evidence="2">The sequence shown here is derived from an EMBL/GenBank/DDBJ whole genome shotgun (WGS) entry which is preliminary data.</text>
</comment>
<protein>
    <submittedName>
        <fullName evidence="2">Rhamnan synthesis F family protein</fullName>
    </submittedName>
</protein>
<dbReference type="InterPro" id="IPR007739">
    <property type="entry name" value="RgpF"/>
</dbReference>
<keyword evidence="3" id="KW-1185">Reference proteome</keyword>
<gene>
    <name evidence="2" type="ORF">ACFPP9_09240</name>
</gene>
<proteinExistence type="predicted"/>